<dbReference type="AlphaFoldDB" id="A0A7K4ML36"/>
<evidence type="ECO:0000313" key="1">
    <source>
        <dbReference type="EMBL" id="NWJ29675.1"/>
    </source>
</evidence>
<accession>A0A7K4ML36</accession>
<dbReference type="InterPro" id="IPR036866">
    <property type="entry name" value="RibonucZ/Hydroxyglut_hydro"/>
</dbReference>
<sequence length="438" mass="50799">MFVRFLGQACTLIETNNERIIVDPWIVGPCNVNSWYTLRRKAATKKDIPTDIDYIYISHEHQDHFQEETLREFNKNIPIYICKFPTDRFYNAVLNLGFKNVIELSSWKSEKLSDDLEITSIKNIDLMFEDSALLIKSNEGTVFCQTDCKMDFESLKKVNAAKPDIGFFMYSVANWYPDVYNYSKEKRDEIAKKRKAAKINGFINYVNVISPKYAIAYAGGPLFPHKSQLKLNYPITVFGCPDESKTAWDNSGNTGTEVVIMAADDEISIDGTHTQNNEPILSTNKIDAVNELSLEIQDDLNRRRREEGEASSRLSNEIIDYFTKIISENQIARKHIDMKVQLIAEGRNGGNFILDITKDKESGSFVKEGTTDDWNYWMKIPAHLVQKAVNNELLWETLFLSARWQGDRKPDQWNEHFINLLYDPEPQRIERIYKRYNM</sequence>
<dbReference type="PANTHER" id="PTHR15032">
    <property type="entry name" value="N-ACYL-PHOSPHATIDYLETHANOLAMINE-HYDROLYZING PHOSPHOLIPASE D"/>
    <property type="match status" value="1"/>
</dbReference>
<name>A0A7K4ML36_9ARCH</name>
<dbReference type="SUPFAM" id="SSF56281">
    <property type="entry name" value="Metallo-hydrolase/oxidoreductase"/>
    <property type="match status" value="1"/>
</dbReference>
<dbReference type="GO" id="GO:0005737">
    <property type="term" value="C:cytoplasm"/>
    <property type="evidence" value="ECO:0007669"/>
    <property type="project" value="TreeGrafter"/>
</dbReference>
<dbReference type="PANTHER" id="PTHR15032:SF4">
    <property type="entry name" value="N-ACYL-PHOSPHATIDYLETHANOLAMINE-HYDROLYZING PHOSPHOLIPASE D"/>
    <property type="match status" value="1"/>
</dbReference>
<protein>
    <submittedName>
        <fullName evidence="1">MBL fold metallo-hydrolase</fullName>
    </submittedName>
</protein>
<proteinExistence type="predicted"/>
<dbReference type="Proteomes" id="UP000568446">
    <property type="component" value="Unassembled WGS sequence"/>
</dbReference>
<dbReference type="Gene3D" id="3.60.15.10">
    <property type="entry name" value="Ribonuclease Z/Hydroxyacylglutathione hydrolase-like"/>
    <property type="match status" value="1"/>
</dbReference>
<gene>
    <name evidence="1" type="ORF">HX850_01980</name>
</gene>
<dbReference type="GO" id="GO:0016787">
    <property type="term" value="F:hydrolase activity"/>
    <property type="evidence" value="ECO:0007669"/>
    <property type="project" value="UniProtKB-KW"/>
</dbReference>
<dbReference type="Pfam" id="PF13483">
    <property type="entry name" value="Lactamase_B_3"/>
    <property type="match status" value="1"/>
</dbReference>
<evidence type="ECO:0000313" key="2">
    <source>
        <dbReference type="Proteomes" id="UP000568446"/>
    </source>
</evidence>
<dbReference type="EMBL" id="JACATK010000005">
    <property type="protein sequence ID" value="NWJ29675.1"/>
    <property type="molecule type" value="Genomic_DNA"/>
</dbReference>
<comment type="caution">
    <text evidence="1">The sequence shown here is derived from an EMBL/GenBank/DDBJ whole genome shotgun (WGS) entry which is preliminary data.</text>
</comment>
<organism evidence="1 2">
    <name type="scientific">Marine Group I thaumarchaeote</name>
    <dbReference type="NCBI Taxonomy" id="2511932"/>
    <lineage>
        <taxon>Archaea</taxon>
        <taxon>Nitrososphaerota</taxon>
        <taxon>Marine Group I</taxon>
    </lineage>
</organism>
<keyword evidence="1" id="KW-0378">Hydrolase</keyword>
<reference evidence="1 2" key="1">
    <citation type="journal article" date="2019" name="Environ. Microbiol.">
        <title>Genomics insights into ecotype formation of ammonia-oxidizing archaea in the deep ocean.</title>
        <authorList>
            <person name="Wang Y."/>
            <person name="Huang J.M."/>
            <person name="Cui G.J."/>
            <person name="Nunoura T."/>
            <person name="Takaki Y."/>
            <person name="Li W.L."/>
            <person name="Li J."/>
            <person name="Gao Z.M."/>
            <person name="Takai K."/>
            <person name="Zhang A.Q."/>
            <person name="Stepanauskas R."/>
        </authorList>
    </citation>
    <scope>NUCLEOTIDE SEQUENCE [LARGE SCALE GENOMIC DNA]</scope>
    <source>
        <strain evidence="1 2">C4</strain>
    </source>
</reference>